<feature type="coiled-coil region" evidence="4">
    <location>
        <begin position="29"/>
        <end position="56"/>
    </location>
</feature>
<keyword evidence="5" id="KW-0812">Transmembrane</keyword>
<protein>
    <recommendedName>
        <fullName evidence="2">diguanylate cyclase</fullName>
        <ecNumber evidence="2">2.7.7.65</ecNumber>
    </recommendedName>
</protein>
<dbReference type="SUPFAM" id="SSF55073">
    <property type="entry name" value="Nucleotide cyclase"/>
    <property type="match status" value="1"/>
</dbReference>
<evidence type="ECO:0000313" key="7">
    <source>
        <dbReference type="EMBL" id="MBA5762780.1"/>
    </source>
</evidence>
<feature type="transmembrane region" description="Helical" evidence="5">
    <location>
        <begin position="12"/>
        <end position="29"/>
    </location>
</feature>
<dbReference type="SMART" id="SM00267">
    <property type="entry name" value="GGDEF"/>
    <property type="match status" value="1"/>
</dbReference>
<evidence type="ECO:0000256" key="2">
    <source>
        <dbReference type="ARBA" id="ARBA00012528"/>
    </source>
</evidence>
<comment type="catalytic activity">
    <reaction evidence="3">
        <text>2 GTP = 3',3'-c-di-GMP + 2 diphosphate</text>
        <dbReference type="Rhea" id="RHEA:24898"/>
        <dbReference type="ChEBI" id="CHEBI:33019"/>
        <dbReference type="ChEBI" id="CHEBI:37565"/>
        <dbReference type="ChEBI" id="CHEBI:58805"/>
        <dbReference type="EC" id="2.7.7.65"/>
    </reaction>
</comment>
<dbReference type="CDD" id="cd01949">
    <property type="entry name" value="GGDEF"/>
    <property type="match status" value="1"/>
</dbReference>
<comment type="caution">
    <text evidence="7">The sequence shown here is derived from an EMBL/GenBank/DDBJ whole genome shotgun (WGS) entry which is preliminary data.</text>
</comment>
<sequence length="491" mass="56010">MIADDEIGYKRLFVGITTIFLLLLVFLVLDSAEDSKQKYDKQKERVERLLEDTSQVINALEYSITSLYPLQNDRYVLPHTVSLDGITCNFGGKSYKGKDYDFMFAGPKEMCDTGSPLYQEAYRRLFVAPSMAYFSQSINQISSIYFISKSKFIISSPKAFAQSIEGDAFDKVISTRPYWVKTVERTAEHDDVIYTGNYQDYMTGKQVVTMTRGIYVDDEFKGVLAIDNDFNDLINDFVAGYQLTETRGENSADVFSFSYSQPVMVAGEETGLYLTVCEPKRLHIKHIFEAERQRIIALISFYILSICILWFRYTQVTHLRLKQLAMLDPMTSLLNRRGFEAKLKEFEPATYIALVVFDIDNFKSVNDNFGHQVGDDIICQVAKLLSNSLRQTDLIARFGGEEFVIALSSDSVESIHLILERVQRDIRLPEITLFNGEMMPITTSGGAMIYRLSRFNSINQLWQEKGIGEADALLYQAKSMGKNRILIQSVL</sequence>
<dbReference type="Gene3D" id="3.30.70.270">
    <property type="match status" value="1"/>
</dbReference>
<dbReference type="InterPro" id="IPR000160">
    <property type="entry name" value="GGDEF_dom"/>
</dbReference>
<evidence type="ECO:0000259" key="6">
    <source>
        <dbReference type="PROSITE" id="PS50887"/>
    </source>
</evidence>
<dbReference type="RefSeq" id="WP_182108802.1">
    <property type="nucleotide sequence ID" value="NZ_JACFYF010000005.1"/>
</dbReference>
<evidence type="ECO:0000256" key="1">
    <source>
        <dbReference type="ARBA" id="ARBA00004533"/>
    </source>
</evidence>
<dbReference type="InterPro" id="IPR050469">
    <property type="entry name" value="Diguanylate_Cyclase"/>
</dbReference>
<dbReference type="EC" id="2.7.7.65" evidence="2"/>
<accession>A0A7W2FR70</accession>
<keyword evidence="5" id="KW-1133">Transmembrane helix</keyword>
<keyword evidence="5" id="KW-0472">Membrane</keyword>
<dbReference type="Gene3D" id="3.30.450.20">
    <property type="entry name" value="PAS domain"/>
    <property type="match status" value="1"/>
</dbReference>
<dbReference type="InterPro" id="IPR043128">
    <property type="entry name" value="Rev_trsase/Diguanyl_cyclase"/>
</dbReference>
<comment type="subcellular location">
    <subcellularLocation>
        <location evidence="1">Cell inner membrane</location>
    </subcellularLocation>
</comment>
<dbReference type="PANTHER" id="PTHR45138">
    <property type="entry name" value="REGULATORY COMPONENTS OF SENSORY TRANSDUCTION SYSTEM"/>
    <property type="match status" value="1"/>
</dbReference>
<dbReference type="GO" id="GO:0005886">
    <property type="term" value="C:plasma membrane"/>
    <property type="evidence" value="ECO:0007669"/>
    <property type="project" value="UniProtKB-SubCell"/>
</dbReference>
<dbReference type="GO" id="GO:0052621">
    <property type="term" value="F:diguanylate cyclase activity"/>
    <property type="evidence" value="ECO:0007669"/>
    <property type="project" value="UniProtKB-EC"/>
</dbReference>
<dbReference type="Pfam" id="PF00990">
    <property type="entry name" value="GGDEF"/>
    <property type="match status" value="1"/>
</dbReference>
<dbReference type="InterPro" id="IPR029787">
    <property type="entry name" value="Nucleotide_cyclase"/>
</dbReference>
<feature type="domain" description="GGDEF" evidence="6">
    <location>
        <begin position="350"/>
        <end position="490"/>
    </location>
</feature>
<name>A0A7W2FR70_9VIBR</name>
<dbReference type="Proteomes" id="UP000571701">
    <property type="component" value="Unassembled WGS sequence"/>
</dbReference>
<keyword evidence="8" id="KW-1185">Reference proteome</keyword>
<dbReference type="NCBIfam" id="TIGR00254">
    <property type="entry name" value="GGDEF"/>
    <property type="match status" value="1"/>
</dbReference>
<keyword evidence="4" id="KW-0175">Coiled coil</keyword>
<feature type="transmembrane region" description="Helical" evidence="5">
    <location>
        <begin position="295"/>
        <end position="313"/>
    </location>
</feature>
<evidence type="ECO:0000256" key="4">
    <source>
        <dbReference type="SAM" id="Coils"/>
    </source>
</evidence>
<dbReference type="PANTHER" id="PTHR45138:SF9">
    <property type="entry name" value="DIGUANYLATE CYCLASE DGCM-RELATED"/>
    <property type="match status" value="1"/>
</dbReference>
<dbReference type="PROSITE" id="PS50887">
    <property type="entry name" value="GGDEF"/>
    <property type="match status" value="1"/>
</dbReference>
<evidence type="ECO:0000313" key="8">
    <source>
        <dbReference type="Proteomes" id="UP000571701"/>
    </source>
</evidence>
<dbReference type="InterPro" id="IPR029151">
    <property type="entry name" value="Sensor-like_sf"/>
</dbReference>
<dbReference type="EMBL" id="JACFYF010000005">
    <property type="protein sequence ID" value="MBA5762780.1"/>
    <property type="molecule type" value="Genomic_DNA"/>
</dbReference>
<dbReference type="SUPFAM" id="SSF103190">
    <property type="entry name" value="Sensory domain-like"/>
    <property type="match status" value="1"/>
</dbReference>
<dbReference type="CDD" id="cd18773">
    <property type="entry name" value="PDC1_HK_sensor"/>
    <property type="match status" value="1"/>
</dbReference>
<evidence type="ECO:0000256" key="3">
    <source>
        <dbReference type="ARBA" id="ARBA00034247"/>
    </source>
</evidence>
<proteinExistence type="predicted"/>
<organism evidence="7 8">
    <name type="scientific">Vibrio marinisediminis</name>
    <dbReference type="NCBI Taxonomy" id="2758441"/>
    <lineage>
        <taxon>Bacteria</taxon>
        <taxon>Pseudomonadati</taxon>
        <taxon>Pseudomonadota</taxon>
        <taxon>Gammaproteobacteria</taxon>
        <taxon>Vibrionales</taxon>
        <taxon>Vibrionaceae</taxon>
        <taxon>Vibrio</taxon>
    </lineage>
</organism>
<reference evidence="7 8" key="1">
    <citation type="submission" date="2020-07" db="EMBL/GenBank/DDBJ databases">
        <title>Vibrio marinisediminis sp. nov., isolated from marine sediment.</title>
        <authorList>
            <person name="Ji X."/>
        </authorList>
    </citation>
    <scope>NUCLEOTIDE SEQUENCE [LARGE SCALE GENOMIC DNA]</scope>
    <source>
        <strain evidence="7 8">404</strain>
    </source>
</reference>
<evidence type="ECO:0000256" key="5">
    <source>
        <dbReference type="SAM" id="Phobius"/>
    </source>
</evidence>
<gene>
    <name evidence="7" type="ORF">H2O73_10530</name>
</gene>
<dbReference type="AlphaFoldDB" id="A0A7W2FR70"/>